<evidence type="ECO:0000256" key="2">
    <source>
        <dbReference type="ARBA" id="ARBA00022801"/>
    </source>
</evidence>
<dbReference type="FunFam" id="3.40.50.300:FF:000326">
    <property type="entry name" value="P-loop containing nucleoside triphosphate hydrolase"/>
    <property type="match status" value="1"/>
</dbReference>
<dbReference type="GeneID" id="14868268"/>
<protein>
    <submittedName>
        <fullName evidence="8">DNA2/NAM7 helicase family protein</fullName>
    </submittedName>
</protein>
<dbReference type="Pfam" id="PF13086">
    <property type="entry name" value="AAA_11"/>
    <property type="match status" value="2"/>
</dbReference>
<dbReference type="GO" id="GO:0006369">
    <property type="term" value="P:termination of RNA polymerase II transcription"/>
    <property type="evidence" value="ECO:0007669"/>
    <property type="project" value="TreeGrafter"/>
</dbReference>
<evidence type="ECO:0000256" key="5">
    <source>
        <dbReference type="SAM" id="MobiDB-lite"/>
    </source>
</evidence>
<feature type="compositionally biased region" description="Low complexity" evidence="5">
    <location>
        <begin position="890"/>
        <end position="917"/>
    </location>
</feature>
<accession>F4Q7J7</accession>
<dbReference type="GO" id="GO:0004386">
    <property type="term" value="F:helicase activity"/>
    <property type="evidence" value="ECO:0007669"/>
    <property type="project" value="UniProtKB-KW"/>
</dbReference>
<dbReference type="InterPro" id="IPR041679">
    <property type="entry name" value="DNA2/NAM7-like_C"/>
</dbReference>
<feature type="region of interest" description="Disordered" evidence="5">
    <location>
        <begin position="1"/>
        <end position="35"/>
    </location>
</feature>
<evidence type="ECO:0000313" key="9">
    <source>
        <dbReference type="Proteomes" id="UP000007797"/>
    </source>
</evidence>
<dbReference type="PANTHER" id="PTHR10887:SF495">
    <property type="entry name" value="HELICASE SENATAXIN ISOFORM X1-RELATED"/>
    <property type="match status" value="1"/>
</dbReference>
<dbReference type="GO" id="GO:0005524">
    <property type="term" value="F:ATP binding"/>
    <property type="evidence" value="ECO:0007669"/>
    <property type="project" value="UniProtKB-KW"/>
</dbReference>
<dbReference type="STRING" id="1054147.F4Q7J7"/>
<proteinExistence type="predicted"/>
<dbReference type="GO" id="GO:0016787">
    <property type="term" value="F:hydrolase activity"/>
    <property type="evidence" value="ECO:0007669"/>
    <property type="project" value="UniProtKB-KW"/>
</dbReference>
<evidence type="ECO:0000256" key="3">
    <source>
        <dbReference type="ARBA" id="ARBA00022806"/>
    </source>
</evidence>
<organism evidence="8 9">
    <name type="scientific">Cavenderia fasciculata</name>
    <name type="common">Slime mold</name>
    <name type="synonym">Dictyostelium fasciculatum</name>
    <dbReference type="NCBI Taxonomy" id="261658"/>
    <lineage>
        <taxon>Eukaryota</taxon>
        <taxon>Amoebozoa</taxon>
        <taxon>Evosea</taxon>
        <taxon>Eumycetozoa</taxon>
        <taxon>Dictyostelia</taxon>
        <taxon>Acytosteliales</taxon>
        <taxon>Cavenderiaceae</taxon>
        <taxon>Cavenderia</taxon>
    </lineage>
</organism>
<dbReference type="GO" id="GO:0001147">
    <property type="term" value="F:transcription termination site sequence-specific DNA binding"/>
    <property type="evidence" value="ECO:0007669"/>
    <property type="project" value="TreeGrafter"/>
</dbReference>
<keyword evidence="2" id="KW-0378">Hydrolase</keyword>
<feature type="region of interest" description="Disordered" evidence="5">
    <location>
        <begin position="875"/>
        <end position="917"/>
    </location>
</feature>
<gene>
    <name evidence="8" type="ORF">DFA_09410</name>
</gene>
<dbReference type="CDD" id="cd18042">
    <property type="entry name" value="DEXXQc_SETX"/>
    <property type="match status" value="1"/>
</dbReference>
<feature type="domain" description="DNA2/NAM7 helicase helicase" evidence="6">
    <location>
        <begin position="320"/>
        <end position="524"/>
    </location>
</feature>
<dbReference type="PANTHER" id="PTHR10887">
    <property type="entry name" value="DNA2/NAM7 HELICASE FAMILY"/>
    <property type="match status" value="1"/>
</dbReference>
<sequence>MNVYKEEATTTTKATTKKQPKQQQQETIEKNEDDKPLNNDQVLAIFYKKVLSWDASRIHRMTERLRPVRATFTDKNDYIQTFEPLILEECRAQLERAIHEENEQVSTPTISRVRYISENNDYLEVGLTFAAEADAFQFHENDLMMVSLHHPMLIFGGSLEDEMTDSEYEDEDEDGNPITITPKAPVVPEEDPNKVVMTDDLLKKKKRVIPLSRTPVTEENKYLHLIGTVEQFETGGIKVKFCLKNIHDDRGRQMNLLLRYEMDWWTTKLCNLSTIQREFLALYLTSNTSFMKTLLLTDDQENGASMKIPPILYDKFKQAFNSSQFSALEAALEGKNITLIQGPPGTGKTHVILGLISVLLHSTEIPKETEQFVNQLSIQSSQIMDHEKEKWWNIAQPWFNEQVKHKRDNFDLIDYTFEEKEEKRKRDLWRKLRETGSIREPPRKRRILLCAPSNGAVDEIVGRLIRDGCLNHEGKKYQPNIVRVGPGSQMDVERVTLEYMVRCRQQLMNSNTAMPSSSAATAAATTSSKGNMDTNSIRSIILDDAEIIATTLSFSGSSLLTKMNGFDIVIIDEAAQAVETSTLVPIQHKCKKIILVGDPKQLPATIISPIAIKYKYDQSLFQRLQEKCPPLMLTTQYRMHSTIRQFPSRHFYNDLLEDGPNIADRATNYHGNSFFGPLVFYDLPFAREIKHGGGSVFNEDECFMAIYLYQLILRTYPEQDFTGRIGIISPYRQQVLTLREFFKNCPGISIDTVDGFQGREREIIIFSCVRASDQEGAGIGFLADVRRMNVALTRPRSSLLVIGNAKTLSINKDWNELIKHCQSNNCLVPIQCESRDKLEACVNSFVDKGKFAELSEIGNNLVIGDAVDLEAIEKKKQEENKNKRKKRSQGQRSKGSKTNATTTTSVISTPDTSTKVS</sequence>
<dbReference type="AlphaFoldDB" id="F4Q7J7"/>
<dbReference type="RefSeq" id="XP_004354763.1">
    <property type="nucleotide sequence ID" value="XM_004354711.1"/>
</dbReference>
<evidence type="ECO:0000259" key="7">
    <source>
        <dbReference type="Pfam" id="PF13087"/>
    </source>
</evidence>
<dbReference type="Pfam" id="PF13087">
    <property type="entry name" value="AAA_12"/>
    <property type="match status" value="1"/>
</dbReference>
<keyword evidence="4" id="KW-0067">ATP-binding</keyword>
<evidence type="ECO:0000256" key="4">
    <source>
        <dbReference type="ARBA" id="ARBA00022840"/>
    </source>
</evidence>
<feature type="domain" description="DNA2/NAM7 helicase helicase" evidence="6">
    <location>
        <begin position="528"/>
        <end position="608"/>
    </location>
</feature>
<dbReference type="InterPro" id="IPR045055">
    <property type="entry name" value="DNA2/NAM7-like"/>
</dbReference>
<dbReference type="Gene3D" id="3.40.50.300">
    <property type="entry name" value="P-loop containing nucleotide triphosphate hydrolases"/>
    <property type="match status" value="2"/>
</dbReference>
<dbReference type="Proteomes" id="UP000007797">
    <property type="component" value="Unassembled WGS sequence"/>
</dbReference>
<evidence type="ECO:0000259" key="6">
    <source>
        <dbReference type="Pfam" id="PF13086"/>
    </source>
</evidence>
<dbReference type="KEGG" id="dfa:DFA_09410"/>
<evidence type="ECO:0000256" key="1">
    <source>
        <dbReference type="ARBA" id="ARBA00022741"/>
    </source>
</evidence>
<dbReference type="EMBL" id="GL883024">
    <property type="protein sequence ID" value="EGG16379.1"/>
    <property type="molecule type" value="Genomic_DNA"/>
</dbReference>
<feature type="domain" description="DNA2/NAM7 helicase-like C-terminal" evidence="7">
    <location>
        <begin position="616"/>
        <end position="806"/>
    </location>
</feature>
<dbReference type="InterPro" id="IPR047187">
    <property type="entry name" value="SF1_C_Upf1"/>
</dbReference>
<keyword evidence="1" id="KW-0547">Nucleotide-binding</keyword>
<dbReference type="GO" id="GO:0005694">
    <property type="term" value="C:chromosome"/>
    <property type="evidence" value="ECO:0007669"/>
    <property type="project" value="UniProtKB-ARBA"/>
</dbReference>
<dbReference type="CDD" id="cd18808">
    <property type="entry name" value="SF1_C_Upf1"/>
    <property type="match status" value="1"/>
</dbReference>
<dbReference type="SUPFAM" id="SSF52540">
    <property type="entry name" value="P-loop containing nucleoside triphosphate hydrolases"/>
    <property type="match status" value="1"/>
</dbReference>
<feature type="region of interest" description="Disordered" evidence="5">
    <location>
        <begin position="165"/>
        <end position="190"/>
    </location>
</feature>
<evidence type="ECO:0000313" key="8">
    <source>
        <dbReference type="EMBL" id="EGG16379.1"/>
    </source>
</evidence>
<keyword evidence="3 8" id="KW-0347">Helicase</keyword>
<dbReference type="InterPro" id="IPR027417">
    <property type="entry name" value="P-loop_NTPase"/>
</dbReference>
<name>F4Q7J7_CACFS</name>
<dbReference type="OrthoDB" id="6513042at2759"/>
<dbReference type="InterPro" id="IPR041677">
    <property type="entry name" value="DNA2/NAM7_AAA_11"/>
</dbReference>
<dbReference type="GO" id="GO:0016604">
    <property type="term" value="C:nuclear body"/>
    <property type="evidence" value="ECO:0007669"/>
    <property type="project" value="TreeGrafter"/>
</dbReference>
<keyword evidence="9" id="KW-1185">Reference proteome</keyword>
<feature type="compositionally biased region" description="Acidic residues" evidence="5">
    <location>
        <begin position="165"/>
        <end position="175"/>
    </location>
</feature>
<reference evidence="9" key="1">
    <citation type="journal article" date="2011" name="Genome Res.">
        <title>Phylogeny-wide analysis of social amoeba genomes highlights ancient origins for complex intercellular communication.</title>
        <authorList>
            <person name="Heidel A.J."/>
            <person name="Lawal H.M."/>
            <person name="Felder M."/>
            <person name="Schilde C."/>
            <person name="Helps N.R."/>
            <person name="Tunggal B."/>
            <person name="Rivero F."/>
            <person name="John U."/>
            <person name="Schleicher M."/>
            <person name="Eichinger L."/>
            <person name="Platzer M."/>
            <person name="Noegel A.A."/>
            <person name="Schaap P."/>
            <person name="Gloeckner G."/>
        </authorList>
    </citation>
    <scope>NUCLEOTIDE SEQUENCE [LARGE SCALE GENOMIC DNA]</scope>
    <source>
        <strain evidence="9">SH3</strain>
    </source>
</reference>
<dbReference type="OMA" id="DWWTTKL"/>